<dbReference type="Pfam" id="PF03992">
    <property type="entry name" value="ABM"/>
    <property type="match status" value="1"/>
</dbReference>
<keyword evidence="2" id="KW-0503">Monooxygenase</keyword>
<dbReference type="AlphaFoldDB" id="A0A2N1J505"/>
<dbReference type="OrthoDB" id="5244470at2"/>
<reference evidence="2 3" key="1">
    <citation type="submission" date="2017-09" db="EMBL/GenBank/DDBJ databases">
        <title>Genomics of the genus Arcobacter.</title>
        <authorList>
            <person name="Perez-Cataluna A."/>
            <person name="Figueras M.J."/>
            <person name="Salas-Masso N."/>
        </authorList>
    </citation>
    <scope>NUCLEOTIDE SEQUENCE [LARGE SCALE GENOMIC DNA]</scope>
    <source>
        <strain evidence="2 3">DSM 18005</strain>
    </source>
</reference>
<protein>
    <submittedName>
        <fullName evidence="2">Antibiotic biosynthesis monooxygenase</fullName>
    </submittedName>
</protein>
<evidence type="ECO:0000313" key="3">
    <source>
        <dbReference type="Proteomes" id="UP000233248"/>
    </source>
</evidence>
<evidence type="ECO:0000259" key="1">
    <source>
        <dbReference type="Pfam" id="PF03992"/>
    </source>
</evidence>
<sequence length="101" mass="11912">MMIIAIVKAKIKKDKHEELRKIADILQYEYAVNEKGCEQYESFIDGDVFLTIERWSSQELLDLHLEAEHVKTYVPKLRDCVENETFDVQFIKSDDVSFVKI</sequence>
<keyword evidence="3" id="KW-1185">Reference proteome</keyword>
<dbReference type="InterPro" id="IPR011008">
    <property type="entry name" value="Dimeric_a/b-barrel"/>
</dbReference>
<dbReference type="SUPFAM" id="SSF54909">
    <property type="entry name" value="Dimeric alpha+beta barrel"/>
    <property type="match status" value="1"/>
</dbReference>
<feature type="domain" description="ABM" evidence="1">
    <location>
        <begin position="2"/>
        <end position="74"/>
    </location>
</feature>
<keyword evidence="2" id="KW-0560">Oxidoreductase</keyword>
<dbReference type="EMBL" id="NXIF01000011">
    <property type="protein sequence ID" value="PKI81640.1"/>
    <property type="molecule type" value="Genomic_DNA"/>
</dbReference>
<dbReference type="GO" id="GO:0004497">
    <property type="term" value="F:monooxygenase activity"/>
    <property type="evidence" value="ECO:0007669"/>
    <property type="project" value="UniProtKB-KW"/>
</dbReference>
<dbReference type="Gene3D" id="3.30.70.100">
    <property type="match status" value="1"/>
</dbReference>
<dbReference type="InterPro" id="IPR007138">
    <property type="entry name" value="ABM_dom"/>
</dbReference>
<comment type="caution">
    <text evidence="2">The sequence shown here is derived from an EMBL/GenBank/DDBJ whole genome shotgun (WGS) entry which is preliminary data.</text>
</comment>
<organism evidence="2 3">
    <name type="scientific">Malaciobacter halophilus</name>
    <dbReference type="NCBI Taxonomy" id="197482"/>
    <lineage>
        <taxon>Bacteria</taxon>
        <taxon>Pseudomonadati</taxon>
        <taxon>Campylobacterota</taxon>
        <taxon>Epsilonproteobacteria</taxon>
        <taxon>Campylobacterales</taxon>
        <taxon>Arcobacteraceae</taxon>
        <taxon>Malaciobacter</taxon>
    </lineage>
</organism>
<gene>
    <name evidence="2" type="ORF">CP960_03355</name>
</gene>
<name>A0A2N1J505_9BACT</name>
<dbReference type="Proteomes" id="UP000233248">
    <property type="component" value="Unassembled WGS sequence"/>
</dbReference>
<evidence type="ECO:0000313" key="2">
    <source>
        <dbReference type="EMBL" id="PKI81640.1"/>
    </source>
</evidence>
<accession>A0A2N1J505</accession>
<proteinExistence type="predicted"/>